<sequence>MYFIFRIIYKILKIVNRRLGILQEGAAGPEADAGKGCGGTERYPY</sequence>
<reference evidence="1 2" key="1">
    <citation type="submission" date="2011-08" db="EMBL/GenBank/DDBJ databases">
        <authorList>
            <person name="Weinstock G."/>
            <person name="Sodergren E."/>
            <person name="Clifton S."/>
            <person name="Fulton L."/>
            <person name="Fulton B."/>
            <person name="Courtney L."/>
            <person name="Fronick C."/>
            <person name="Harrison M."/>
            <person name="Strong C."/>
            <person name="Farmer C."/>
            <person name="Delahaunty K."/>
            <person name="Markovic C."/>
            <person name="Hall O."/>
            <person name="Minx P."/>
            <person name="Tomlinson C."/>
            <person name="Mitreva M."/>
            <person name="Hou S."/>
            <person name="Chen J."/>
            <person name="Wollam A."/>
            <person name="Pepin K.H."/>
            <person name="Johnson M."/>
            <person name="Bhonagiri V."/>
            <person name="Zhang X."/>
            <person name="Suruliraj S."/>
            <person name="Warren W."/>
            <person name="Chinwalla A."/>
            <person name="Mardis E.R."/>
            <person name="Wilson R.K."/>
        </authorList>
    </citation>
    <scope>NUCLEOTIDE SEQUENCE [LARGE SCALE GENOMIC DNA]</scope>
    <source>
        <strain evidence="1 2">ATCC 29863</strain>
    </source>
</reference>
<name>G9YLX7_FLAPL</name>
<protein>
    <submittedName>
        <fullName evidence="1">Uncharacterized protein</fullName>
    </submittedName>
</protein>
<dbReference type="Proteomes" id="UP000004459">
    <property type="component" value="Unassembled WGS sequence"/>
</dbReference>
<dbReference type="EMBL" id="AGCK01000038">
    <property type="protein sequence ID" value="EHM54438.1"/>
    <property type="molecule type" value="Genomic_DNA"/>
</dbReference>
<dbReference type="HOGENOM" id="CLU_3198312_0_0_9"/>
<organism evidence="1 2">
    <name type="scientific">Flavonifractor plautii ATCC 29863</name>
    <dbReference type="NCBI Taxonomy" id="411475"/>
    <lineage>
        <taxon>Bacteria</taxon>
        <taxon>Bacillati</taxon>
        <taxon>Bacillota</taxon>
        <taxon>Clostridia</taxon>
        <taxon>Eubacteriales</taxon>
        <taxon>Oscillospiraceae</taxon>
        <taxon>Flavonifractor</taxon>
    </lineage>
</organism>
<comment type="caution">
    <text evidence="1">The sequence shown here is derived from an EMBL/GenBank/DDBJ whole genome shotgun (WGS) entry which is preliminary data.</text>
</comment>
<accession>G9YLX7</accession>
<evidence type="ECO:0000313" key="2">
    <source>
        <dbReference type="Proteomes" id="UP000004459"/>
    </source>
</evidence>
<proteinExistence type="predicted"/>
<dbReference type="AlphaFoldDB" id="G9YLX7"/>
<gene>
    <name evidence="1" type="ORF">HMPREF0372_00493</name>
</gene>
<evidence type="ECO:0000313" key="1">
    <source>
        <dbReference type="EMBL" id="EHM54438.1"/>
    </source>
</evidence>